<evidence type="ECO:0000313" key="2">
    <source>
        <dbReference type="Proteomes" id="UP000578252"/>
    </source>
</evidence>
<name>A0A7Y0U2M3_9ACTO</name>
<sequence>MFWGRAKKNSLCYLKRSFAPGFSSGDIGSFAVIRINPMRFLVADLVEGCAGGAETYDDPGLGW</sequence>
<proteinExistence type="predicted"/>
<gene>
    <name evidence="1" type="ORF">HHJ78_09950</name>
</gene>
<organism evidence="1 2">
    <name type="scientific">Mobiluncus mulieris</name>
    <dbReference type="NCBI Taxonomy" id="2052"/>
    <lineage>
        <taxon>Bacteria</taxon>
        <taxon>Bacillati</taxon>
        <taxon>Actinomycetota</taxon>
        <taxon>Actinomycetes</taxon>
        <taxon>Actinomycetales</taxon>
        <taxon>Actinomycetaceae</taxon>
        <taxon>Mobiluncus</taxon>
    </lineage>
</organism>
<dbReference type="AlphaFoldDB" id="A0A7Y0U2M3"/>
<accession>A0A7Y0U2M3</accession>
<reference evidence="1 2" key="1">
    <citation type="submission" date="2020-04" db="EMBL/GenBank/DDBJ databases">
        <title>Antimicrobial susceptibility and clonality of vaginal-derived multi-drug resistant Mobiluncus isolates in China.</title>
        <authorList>
            <person name="Zhang X."/>
        </authorList>
    </citation>
    <scope>NUCLEOTIDE SEQUENCE [LARGE SCALE GENOMIC DNA]</scope>
    <source>
        <strain evidence="1 2">13</strain>
    </source>
</reference>
<dbReference type="Proteomes" id="UP000578252">
    <property type="component" value="Unassembled WGS sequence"/>
</dbReference>
<comment type="caution">
    <text evidence="1">The sequence shown here is derived from an EMBL/GenBank/DDBJ whole genome shotgun (WGS) entry which is preliminary data.</text>
</comment>
<protein>
    <submittedName>
        <fullName evidence="1">Uncharacterized protein</fullName>
    </submittedName>
</protein>
<evidence type="ECO:0000313" key="1">
    <source>
        <dbReference type="EMBL" id="NMW65819.1"/>
    </source>
</evidence>
<dbReference type="EMBL" id="JABCUR010000010">
    <property type="protein sequence ID" value="NMW65819.1"/>
    <property type="molecule type" value="Genomic_DNA"/>
</dbReference>